<dbReference type="PANTHER" id="PTHR24305">
    <property type="entry name" value="CYTOCHROME P450"/>
    <property type="match status" value="1"/>
</dbReference>
<dbReference type="Gene3D" id="1.10.630.10">
    <property type="entry name" value="Cytochrome P450"/>
    <property type="match status" value="1"/>
</dbReference>
<dbReference type="GO" id="GO:0020037">
    <property type="term" value="F:heme binding"/>
    <property type="evidence" value="ECO:0007669"/>
    <property type="project" value="InterPro"/>
</dbReference>
<dbReference type="GO" id="GO:0004497">
    <property type="term" value="F:monooxygenase activity"/>
    <property type="evidence" value="ECO:0007669"/>
    <property type="project" value="InterPro"/>
</dbReference>
<reference evidence="3" key="2">
    <citation type="journal article" date="2023" name="IMA Fungus">
        <title>Comparative genomic study of the Penicillium genus elucidates a diverse pangenome and 15 lateral gene transfer events.</title>
        <authorList>
            <person name="Petersen C."/>
            <person name="Sorensen T."/>
            <person name="Nielsen M.R."/>
            <person name="Sondergaard T.E."/>
            <person name="Sorensen J.L."/>
            <person name="Fitzpatrick D.A."/>
            <person name="Frisvad J.C."/>
            <person name="Nielsen K.L."/>
        </authorList>
    </citation>
    <scope>NUCLEOTIDE SEQUENCE</scope>
    <source>
        <strain evidence="3">IBT 15544</strain>
    </source>
</reference>
<dbReference type="InterPro" id="IPR036396">
    <property type="entry name" value="Cyt_P450_sf"/>
</dbReference>
<accession>A0A9W9N2R9</accession>
<dbReference type="RefSeq" id="XP_058310268.1">
    <property type="nucleotide sequence ID" value="XM_058450806.1"/>
</dbReference>
<evidence type="ECO:0000256" key="2">
    <source>
        <dbReference type="SAM" id="MobiDB-lite"/>
    </source>
</evidence>
<dbReference type="PANTHER" id="PTHR24305:SF166">
    <property type="entry name" value="CYTOCHROME P450 12A4, MITOCHONDRIAL-RELATED"/>
    <property type="match status" value="1"/>
</dbReference>
<evidence type="ECO:0008006" key="5">
    <source>
        <dbReference type="Google" id="ProtNLM"/>
    </source>
</evidence>
<dbReference type="GO" id="GO:0016705">
    <property type="term" value="F:oxidoreductase activity, acting on paired donors, with incorporation or reduction of molecular oxygen"/>
    <property type="evidence" value="ECO:0007669"/>
    <property type="project" value="InterPro"/>
</dbReference>
<dbReference type="InterPro" id="IPR050121">
    <property type="entry name" value="Cytochrome_P450_monoxygenase"/>
</dbReference>
<name>A0A9W9N2R9_9EURO</name>
<dbReference type="SUPFAM" id="SSF48264">
    <property type="entry name" value="Cytochrome P450"/>
    <property type="match status" value="1"/>
</dbReference>
<dbReference type="EMBL" id="JAPQKR010000008">
    <property type="protein sequence ID" value="KAJ5212098.1"/>
    <property type="molecule type" value="Genomic_DNA"/>
</dbReference>
<reference evidence="3" key="1">
    <citation type="submission" date="2022-12" db="EMBL/GenBank/DDBJ databases">
        <authorList>
            <person name="Petersen C."/>
        </authorList>
    </citation>
    <scope>NUCLEOTIDE SEQUENCE</scope>
    <source>
        <strain evidence="3">IBT 15544</strain>
    </source>
</reference>
<keyword evidence="4" id="KW-1185">Reference proteome</keyword>
<organism evidence="3 4">
    <name type="scientific">Penicillium cinerascens</name>
    <dbReference type="NCBI Taxonomy" id="70096"/>
    <lineage>
        <taxon>Eukaryota</taxon>
        <taxon>Fungi</taxon>
        <taxon>Dikarya</taxon>
        <taxon>Ascomycota</taxon>
        <taxon>Pezizomycotina</taxon>
        <taxon>Eurotiomycetes</taxon>
        <taxon>Eurotiomycetidae</taxon>
        <taxon>Eurotiales</taxon>
        <taxon>Aspergillaceae</taxon>
        <taxon>Penicillium</taxon>
    </lineage>
</organism>
<sequence>MTLVVCFLLGSVLAYGLVSLVYRLHVHPLSKFPGPRLAAVTGLYEIYFSVWGLSSFDDEIERMHQEYGPVVRITPDEIHVLDQLYNTNYVNRWVKGSQSLDSGSHQSGRISMSFQIRKRSMSRVRSILQVEIHQIIRGLVRKHHVHKLFSSSMRPFPPTLSPLMIRVDPPRGSDLEDGPQSARSFPRPRLFGVAEGNVGPWKPKVNEQGLSAMRSGHVADCRFE</sequence>
<dbReference type="GO" id="GO:0005506">
    <property type="term" value="F:iron ion binding"/>
    <property type="evidence" value="ECO:0007669"/>
    <property type="project" value="InterPro"/>
</dbReference>
<evidence type="ECO:0000313" key="3">
    <source>
        <dbReference type="EMBL" id="KAJ5212098.1"/>
    </source>
</evidence>
<feature type="region of interest" description="Disordered" evidence="2">
    <location>
        <begin position="169"/>
        <end position="191"/>
    </location>
</feature>
<proteinExistence type="inferred from homology"/>
<protein>
    <recommendedName>
        <fullName evidence="5">Cytochrome P450</fullName>
    </recommendedName>
</protein>
<evidence type="ECO:0000256" key="1">
    <source>
        <dbReference type="ARBA" id="ARBA00010617"/>
    </source>
</evidence>
<dbReference type="OrthoDB" id="3945418at2759"/>
<comment type="caution">
    <text evidence="3">The sequence shown here is derived from an EMBL/GenBank/DDBJ whole genome shotgun (WGS) entry which is preliminary data.</text>
</comment>
<comment type="similarity">
    <text evidence="1">Belongs to the cytochrome P450 family.</text>
</comment>
<dbReference type="Proteomes" id="UP001150904">
    <property type="component" value="Unassembled WGS sequence"/>
</dbReference>
<evidence type="ECO:0000313" key="4">
    <source>
        <dbReference type="Proteomes" id="UP001150904"/>
    </source>
</evidence>
<dbReference type="AlphaFoldDB" id="A0A9W9N2R9"/>
<gene>
    <name evidence="3" type="ORF">N7498_003744</name>
</gene>
<dbReference type="GeneID" id="83178107"/>